<dbReference type="PATRIC" id="fig|452.5.peg.2029"/>
<dbReference type="EMBL" id="LNYX01000030">
    <property type="protein sequence ID" value="KTD61996.1"/>
    <property type="molecule type" value="Genomic_DNA"/>
</dbReference>
<evidence type="ECO:0000313" key="2">
    <source>
        <dbReference type="Proteomes" id="UP000054877"/>
    </source>
</evidence>
<dbReference type="AlphaFoldDB" id="A0A0W0YYP7"/>
<protein>
    <submittedName>
        <fullName evidence="1">Uncharacterized protein</fullName>
    </submittedName>
</protein>
<comment type="caution">
    <text evidence="1">The sequence shown here is derived from an EMBL/GenBank/DDBJ whole genome shotgun (WGS) entry which is preliminary data.</text>
</comment>
<sequence>MTHDIDELAQEIAKTCKTQEDFTEFFKQLKRRGLDAELSGELTHRLGQYSLLLSAGNR</sequence>
<reference evidence="1 2" key="1">
    <citation type="submission" date="2015-11" db="EMBL/GenBank/DDBJ databases">
        <title>Genomic analysis of 38 Legionella species identifies large and diverse effector repertoires.</title>
        <authorList>
            <person name="Burstein D."/>
            <person name="Amaro F."/>
            <person name="Zusman T."/>
            <person name="Lifshitz Z."/>
            <person name="Cohen O."/>
            <person name="Gilbert J.A."/>
            <person name="Pupko T."/>
            <person name="Shuman H.A."/>
            <person name="Segal G."/>
        </authorList>
    </citation>
    <scope>NUCLEOTIDE SEQUENCE [LARGE SCALE GENOMIC DNA]</scope>
    <source>
        <strain evidence="1 2">Mt.St.Helens-9</strain>
    </source>
</reference>
<keyword evidence="2" id="KW-1185">Reference proteome</keyword>
<name>A0A0W0YYP7_LEGSP</name>
<dbReference type="RefSeq" id="WP_157737712.1">
    <property type="nucleotide sequence ID" value="NZ_LT906457.1"/>
</dbReference>
<gene>
    <name evidence="1" type="ORF">Lspi_1846</name>
</gene>
<dbReference type="Proteomes" id="UP000054877">
    <property type="component" value="Unassembled WGS sequence"/>
</dbReference>
<accession>A0A0W0YYP7</accession>
<evidence type="ECO:0000313" key="1">
    <source>
        <dbReference type="EMBL" id="KTD61996.1"/>
    </source>
</evidence>
<organism evidence="1 2">
    <name type="scientific">Legionella spiritensis</name>
    <dbReference type="NCBI Taxonomy" id="452"/>
    <lineage>
        <taxon>Bacteria</taxon>
        <taxon>Pseudomonadati</taxon>
        <taxon>Pseudomonadota</taxon>
        <taxon>Gammaproteobacteria</taxon>
        <taxon>Legionellales</taxon>
        <taxon>Legionellaceae</taxon>
        <taxon>Legionella</taxon>
    </lineage>
</organism>
<proteinExistence type="predicted"/>